<dbReference type="Proteomes" id="UP000237423">
    <property type="component" value="Unassembled WGS sequence"/>
</dbReference>
<reference evidence="1 2" key="1">
    <citation type="submission" date="2017-11" db="EMBL/GenBank/DDBJ databases">
        <title>Draft Genome Sequence of Methylobacter psychrotolerans Sph1T, an Obligate Methanotroph from Low-Temperature Environments.</title>
        <authorList>
            <person name="Oshkin I.Y."/>
            <person name="Miroshnikov K."/>
            <person name="Belova S.E."/>
            <person name="Korzhenkov A."/>
            <person name="Toshchakov S.V."/>
            <person name="Dedysh S.N."/>
        </authorList>
    </citation>
    <scope>NUCLEOTIDE SEQUENCE [LARGE SCALE GENOMIC DNA]</scope>
    <source>
        <strain evidence="1 2">Sph1</strain>
    </source>
</reference>
<protein>
    <submittedName>
        <fullName evidence="1">Uncharacterized protein</fullName>
    </submittedName>
</protein>
<dbReference type="AlphaFoldDB" id="A0A2S5CJN5"/>
<sequence>MSDFKKSIKMSFIALLGFSALNALILTPIDQLNKLRFIGTFYPKPSTLDNRPIV</sequence>
<evidence type="ECO:0000313" key="1">
    <source>
        <dbReference type="EMBL" id="POZ51019.1"/>
    </source>
</evidence>
<accession>A0A2S5CJN5</accession>
<organism evidence="1 2">
    <name type="scientific">Methylovulum psychrotolerans</name>
    <dbReference type="NCBI Taxonomy" id="1704499"/>
    <lineage>
        <taxon>Bacteria</taxon>
        <taxon>Pseudomonadati</taxon>
        <taxon>Pseudomonadota</taxon>
        <taxon>Gammaproteobacteria</taxon>
        <taxon>Methylococcales</taxon>
        <taxon>Methylococcaceae</taxon>
        <taxon>Methylovulum</taxon>
    </lineage>
</organism>
<name>A0A2S5CJN5_9GAMM</name>
<dbReference type="EMBL" id="PGFZ01000007">
    <property type="protein sequence ID" value="POZ51019.1"/>
    <property type="molecule type" value="Genomic_DNA"/>
</dbReference>
<evidence type="ECO:0000313" key="2">
    <source>
        <dbReference type="Proteomes" id="UP000237423"/>
    </source>
</evidence>
<gene>
    <name evidence="1" type="ORF">AADEFJLK_02976</name>
</gene>
<comment type="caution">
    <text evidence="1">The sequence shown here is derived from an EMBL/GenBank/DDBJ whole genome shotgun (WGS) entry which is preliminary data.</text>
</comment>
<proteinExistence type="predicted"/>